<dbReference type="SUPFAM" id="SSF81606">
    <property type="entry name" value="PP2C-like"/>
    <property type="match status" value="1"/>
</dbReference>
<evidence type="ECO:0000259" key="10">
    <source>
        <dbReference type="PROSITE" id="PS51746"/>
    </source>
</evidence>
<keyword evidence="5 9" id="KW-0378">Hydrolase</keyword>
<dbReference type="Pfam" id="PF00481">
    <property type="entry name" value="PP2C"/>
    <property type="match status" value="1"/>
</dbReference>
<keyword evidence="6" id="KW-0460">Magnesium</keyword>
<accession>A0A978VP59</accession>
<evidence type="ECO:0000256" key="4">
    <source>
        <dbReference type="ARBA" id="ARBA00022723"/>
    </source>
</evidence>
<dbReference type="PROSITE" id="PS01032">
    <property type="entry name" value="PPM_1"/>
    <property type="match status" value="1"/>
</dbReference>
<dbReference type="PANTHER" id="PTHR47992">
    <property type="entry name" value="PROTEIN PHOSPHATASE"/>
    <property type="match status" value="1"/>
</dbReference>
<gene>
    <name evidence="11" type="ORF">FEM48_Zijuj03G0081500</name>
</gene>
<dbReference type="InterPro" id="IPR015655">
    <property type="entry name" value="PP2C"/>
</dbReference>
<comment type="cofactor">
    <cofactor evidence="1">
        <name>Mn(2+)</name>
        <dbReference type="ChEBI" id="CHEBI:29035"/>
    </cofactor>
</comment>
<comment type="cofactor">
    <cofactor evidence="2">
        <name>Mg(2+)</name>
        <dbReference type="ChEBI" id="CHEBI:18420"/>
    </cofactor>
</comment>
<keyword evidence="4" id="KW-0479">Metal-binding</keyword>
<dbReference type="InterPro" id="IPR000222">
    <property type="entry name" value="PP2C_BS"/>
</dbReference>
<dbReference type="GO" id="GO:0004722">
    <property type="term" value="F:protein serine/threonine phosphatase activity"/>
    <property type="evidence" value="ECO:0007669"/>
    <property type="project" value="UniProtKB-EC"/>
</dbReference>
<reference evidence="11" key="1">
    <citation type="journal article" date="2021" name="Front. Plant Sci.">
        <title>Chromosome-Scale Genome Assembly for Chinese Sour Jujube and Insights Into Its Genome Evolution and Domestication Signature.</title>
        <authorList>
            <person name="Shen L.-Y."/>
            <person name="Luo H."/>
            <person name="Wang X.-L."/>
            <person name="Wang X.-M."/>
            <person name="Qiu X.-J."/>
            <person name="Liu H."/>
            <person name="Zhou S.-S."/>
            <person name="Jia K.-H."/>
            <person name="Nie S."/>
            <person name="Bao Y.-T."/>
            <person name="Zhang R.-G."/>
            <person name="Yun Q.-Z."/>
            <person name="Chai Y.-H."/>
            <person name="Lu J.-Y."/>
            <person name="Li Y."/>
            <person name="Zhao S.-W."/>
            <person name="Mao J.-F."/>
            <person name="Jia S.-G."/>
            <person name="Mao Y.-M."/>
        </authorList>
    </citation>
    <scope>NUCLEOTIDE SEQUENCE</scope>
    <source>
        <strain evidence="11">AT0</strain>
        <tissue evidence="11">Leaf</tissue>
    </source>
</reference>
<sequence>MVTATLMKIVSPCWKPFAEGENSRSGDLNGRVDGLLWHKDSGQHVNGEFSMAVIQANNLLEDHSQLESGLMSSVESGPFGTFVGIYDGHGGPEASRFINEHLFENIKRRRTGVHVYCMPIHLVLGSKFCMHIDLLCGGCLQLWHGTGSKADIVNLFVAIHGAEFSSENQAMSADVINKAFLATEEEFLSLVKKQWLIKPLLASVGSCCLVGIICSGLLYIANAGDSRVVLGRLEKEVKQVKAVQLSYEHNASMESVREELHSLHPNDPQIVVLKHKVWRVKGLIQVSRSIGDAYLKRAEFNKEPLLAKFRLPEPFQKPILKAEPTISVQKLYPEDQFLIFASDGLWEHLSNQEAVDIVQSCPRNGIARKLVKSALREAAKKREMRYSDLKKIDRGVRRHFHDDITVIVLFLDSHLISRSFWRGPSISIKGGGGILANT</sequence>
<evidence type="ECO:0000313" key="12">
    <source>
        <dbReference type="Proteomes" id="UP000813462"/>
    </source>
</evidence>
<feature type="domain" description="PPM-type phosphatase" evidence="10">
    <location>
        <begin position="48"/>
        <end position="411"/>
    </location>
</feature>
<name>A0A978VP59_ZIZJJ</name>
<dbReference type="EMBL" id="JAEACU010000003">
    <property type="protein sequence ID" value="KAH7537334.1"/>
    <property type="molecule type" value="Genomic_DNA"/>
</dbReference>
<keyword evidence="7 9" id="KW-0904">Protein phosphatase</keyword>
<proteinExistence type="inferred from homology"/>
<evidence type="ECO:0000256" key="7">
    <source>
        <dbReference type="ARBA" id="ARBA00022912"/>
    </source>
</evidence>
<comment type="similarity">
    <text evidence="9">Belongs to the PP2C family.</text>
</comment>
<keyword evidence="8" id="KW-0464">Manganese</keyword>
<comment type="caution">
    <text evidence="11">The sequence shown here is derived from an EMBL/GenBank/DDBJ whole genome shotgun (WGS) entry which is preliminary data.</text>
</comment>
<protein>
    <recommendedName>
        <fullName evidence="3">protein-serine/threonine phosphatase</fullName>
        <ecNumber evidence="3">3.1.3.16</ecNumber>
    </recommendedName>
</protein>
<evidence type="ECO:0000256" key="8">
    <source>
        <dbReference type="ARBA" id="ARBA00023211"/>
    </source>
</evidence>
<dbReference type="PROSITE" id="PS51746">
    <property type="entry name" value="PPM_2"/>
    <property type="match status" value="1"/>
</dbReference>
<dbReference type="AlphaFoldDB" id="A0A978VP59"/>
<dbReference type="InterPro" id="IPR036457">
    <property type="entry name" value="PPM-type-like_dom_sf"/>
</dbReference>
<dbReference type="InterPro" id="IPR001932">
    <property type="entry name" value="PPM-type_phosphatase-like_dom"/>
</dbReference>
<evidence type="ECO:0000256" key="6">
    <source>
        <dbReference type="ARBA" id="ARBA00022842"/>
    </source>
</evidence>
<dbReference type="Gene3D" id="3.60.40.10">
    <property type="entry name" value="PPM-type phosphatase domain"/>
    <property type="match status" value="1"/>
</dbReference>
<organism evidence="11 12">
    <name type="scientific">Ziziphus jujuba var. spinosa</name>
    <dbReference type="NCBI Taxonomy" id="714518"/>
    <lineage>
        <taxon>Eukaryota</taxon>
        <taxon>Viridiplantae</taxon>
        <taxon>Streptophyta</taxon>
        <taxon>Embryophyta</taxon>
        <taxon>Tracheophyta</taxon>
        <taxon>Spermatophyta</taxon>
        <taxon>Magnoliopsida</taxon>
        <taxon>eudicotyledons</taxon>
        <taxon>Gunneridae</taxon>
        <taxon>Pentapetalae</taxon>
        <taxon>rosids</taxon>
        <taxon>fabids</taxon>
        <taxon>Rosales</taxon>
        <taxon>Rhamnaceae</taxon>
        <taxon>Paliureae</taxon>
        <taxon>Ziziphus</taxon>
    </lineage>
</organism>
<dbReference type="SMART" id="SM00332">
    <property type="entry name" value="PP2Cc"/>
    <property type="match status" value="1"/>
</dbReference>
<dbReference type="GO" id="GO:0046872">
    <property type="term" value="F:metal ion binding"/>
    <property type="evidence" value="ECO:0007669"/>
    <property type="project" value="UniProtKB-KW"/>
</dbReference>
<evidence type="ECO:0000256" key="2">
    <source>
        <dbReference type="ARBA" id="ARBA00001946"/>
    </source>
</evidence>
<dbReference type="EC" id="3.1.3.16" evidence="3"/>
<dbReference type="CDD" id="cd00143">
    <property type="entry name" value="PP2Cc"/>
    <property type="match status" value="1"/>
</dbReference>
<dbReference type="Proteomes" id="UP000813462">
    <property type="component" value="Unassembled WGS sequence"/>
</dbReference>
<evidence type="ECO:0000256" key="9">
    <source>
        <dbReference type="RuleBase" id="RU003465"/>
    </source>
</evidence>
<evidence type="ECO:0000256" key="3">
    <source>
        <dbReference type="ARBA" id="ARBA00013081"/>
    </source>
</evidence>
<evidence type="ECO:0000256" key="1">
    <source>
        <dbReference type="ARBA" id="ARBA00001936"/>
    </source>
</evidence>
<evidence type="ECO:0000256" key="5">
    <source>
        <dbReference type="ARBA" id="ARBA00022801"/>
    </source>
</evidence>
<evidence type="ECO:0000313" key="11">
    <source>
        <dbReference type="EMBL" id="KAH7537334.1"/>
    </source>
</evidence>